<feature type="transmembrane region" description="Helical" evidence="5">
    <location>
        <begin position="62"/>
        <end position="82"/>
    </location>
</feature>
<keyword evidence="8" id="KW-1185">Reference proteome</keyword>
<proteinExistence type="predicted"/>
<feature type="transmembrane region" description="Helical" evidence="5">
    <location>
        <begin position="187"/>
        <end position="207"/>
    </location>
</feature>
<dbReference type="PRINTS" id="PR01036">
    <property type="entry name" value="TCRTETB"/>
</dbReference>
<feature type="transmembrane region" description="Helical" evidence="5">
    <location>
        <begin position="381"/>
        <end position="408"/>
    </location>
</feature>
<protein>
    <submittedName>
        <fullName evidence="7">MFS transporter</fullName>
    </submittedName>
</protein>
<evidence type="ECO:0000256" key="2">
    <source>
        <dbReference type="ARBA" id="ARBA00022692"/>
    </source>
</evidence>
<feature type="transmembrane region" description="Helical" evidence="5">
    <location>
        <begin position="244"/>
        <end position="265"/>
    </location>
</feature>
<organism evidence="7 8">
    <name type="scientific">Bordetella genomosp. 10</name>
    <dbReference type="NCBI Taxonomy" id="1416804"/>
    <lineage>
        <taxon>Bacteria</taxon>
        <taxon>Pseudomonadati</taxon>
        <taxon>Pseudomonadota</taxon>
        <taxon>Betaproteobacteria</taxon>
        <taxon>Burkholderiales</taxon>
        <taxon>Alcaligenaceae</taxon>
        <taxon>Bordetella</taxon>
    </lineage>
</organism>
<comment type="caution">
    <text evidence="7">The sequence shown here is derived from an EMBL/GenBank/DDBJ whole genome shotgun (WGS) entry which is preliminary data.</text>
</comment>
<name>A0A261SB69_9BORD</name>
<sequence>MSIGHPSNVSTTSQTDANRPHVQRRWLALAVLLTGNFVTILDLFIVNVAIPSLRDGLAASDAQVQLVLVGYAAAYGICLMNGARLGDLYGRRRIFLVGMAIFTLASVLCGLSFSPNLLIGSRVLQGVGAALLMPQVLASTRLLFEGDERRKAFGIMGAVQGVAASISQLAGGWLIEHAPLGEGWCMVFLINLPVGLLALWGGYTVLAKLPPGHAPRLDLVGAATSALGLGLILVPVMVGRESGWPAWSLTLPWLGVAVLAAFVRYERNLRGRKGSPMLDVTLFHNLAFSLGVLAIFLFYSAISSFFLTLTFLLQAGLHLGPLAAGIVFTPSAVAFFSGSLLGPRVAARIGPWALLLGVICFGAGLGLSALIGTYAPRQLGWLSLSVAVNGLGQGLVIPLALNALLGLVRDEQAGVAAGAVGTLQTVGTSVGVTIVGMLLFSALDHGADGGGAMRLPAVLPAAEEASQTAARYGHALAHATLAYNIPATLVGLLLFAYALVAHPKRSAHRASQG</sequence>
<feature type="transmembrane region" description="Helical" evidence="5">
    <location>
        <begin position="481"/>
        <end position="500"/>
    </location>
</feature>
<dbReference type="PANTHER" id="PTHR42718:SF39">
    <property type="entry name" value="ACTINORHODIN TRANSPORTER-RELATED"/>
    <property type="match status" value="1"/>
</dbReference>
<gene>
    <name evidence="7" type="ORF">CAL29_14300</name>
</gene>
<dbReference type="GO" id="GO:0016020">
    <property type="term" value="C:membrane"/>
    <property type="evidence" value="ECO:0007669"/>
    <property type="project" value="UniProtKB-SubCell"/>
</dbReference>
<dbReference type="PANTHER" id="PTHR42718">
    <property type="entry name" value="MAJOR FACILITATOR SUPERFAMILY MULTIDRUG TRANSPORTER MFSC"/>
    <property type="match status" value="1"/>
</dbReference>
<reference evidence="8" key="1">
    <citation type="submission" date="2017-05" db="EMBL/GenBank/DDBJ databases">
        <title>Complete and WGS of Bordetella genogroups.</title>
        <authorList>
            <person name="Spilker T."/>
            <person name="Lipuma J."/>
        </authorList>
    </citation>
    <scope>NUCLEOTIDE SEQUENCE [LARGE SCALE GENOMIC DNA]</scope>
    <source>
        <strain evidence="8">AU16122</strain>
    </source>
</reference>
<dbReference type="CDD" id="cd17321">
    <property type="entry name" value="MFS_MMR_MDR_like"/>
    <property type="match status" value="1"/>
</dbReference>
<evidence type="ECO:0000256" key="1">
    <source>
        <dbReference type="ARBA" id="ARBA00004141"/>
    </source>
</evidence>
<dbReference type="InterPro" id="IPR020846">
    <property type="entry name" value="MFS_dom"/>
</dbReference>
<dbReference type="Gene3D" id="1.20.1250.20">
    <property type="entry name" value="MFS general substrate transporter like domains"/>
    <property type="match status" value="1"/>
</dbReference>
<feature type="transmembrane region" description="Helical" evidence="5">
    <location>
        <begin position="319"/>
        <end position="341"/>
    </location>
</feature>
<feature type="domain" description="Major facilitator superfamily (MFS) profile" evidence="6">
    <location>
        <begin position="28"/>
        <end position="504"/>
    </location>
</feature>
<dbReference type="SUPFAM" id="SSF103473">
    <property type="entry name" value="MFS general substrate transporter"/>
    <property type="match status" value="1"/>
</dbReference>
<feature type="transmembrane region" description="Helical" evidence="5">
    <location>
        <begin position="286"/>
        <end position="313"/>
    </location>
</feature>
<feature type="transmembrane region" description="Helical" evidence="5">
    <location>
        <begin position="94"/>
        <end position="113"/>
    </location>
</feature>
<keyword evidence="4 5" id="KW-0472">Membrane</keyword>
<dbReference type="EMBL" id="NEVM01000002">
    <property type="protein sequence ID" value="OZI34658.1"/>
    <property type="molecule type" value="Genomic_DNA"/>
</dbReference>
<dbReference type="OrthoDB" id="9807274at2"/>
<feature type="transmembrane region" description="Helical" evidence="5">
    <location>
        <begin position="353"/>
        <end position="375"/>
    </location>
</feature>
<feature type="transmembrane region" description="Helical" evidence="5">
    <location>
        <begin position="219"/>
        <end position="238"/>
    </location>
</feature>
<evidence type="ECO:0000313" key="8">
    <source>
        <dbReference type="Proteomes" id="UP000216020"/>
    </source>
</evidence>
<evidence type="ECO:0000313" key="7">
    <source>
        <dbReference type="EMBL" id="OZI34658.1"/>
    </source>
</evidence>
<accession>A0A261SB69</accession>
<dbReference type="AlphaFoldDB" id="A0A261SB69"/>
<keyword evidence="3 5" id="KW-1133">Transmembrane helix</keyword>
<evidence type="ECO:0000259" key="6">
    <source>
        <dbReference type="PROSITE" id="PS50850"/>
    </source>
</evidence>
<comment type="subcellular location">
    <subcellularLocation>
        <location evidence="1">Membrane</location>
        <topology evidence="1">Multi-pass membrane protein</topology>
    </subcellularLocation>
</comment>
<evidence type="ECO:0000256" key="5">
    <source>
        <dbReference type="SAM" id="Phobius"/>
    </source>
</evidence>
<feature type="transmembrane region" description="Helical" evidence="5">
    <location>
        <begin position="119"/>
        <end position="140"/>
    </location>
</feature>
<dbReference type="Pfam" id="PF07690">
    <property type="entry name" value="MFS_1"/>
    <property type="match status" value="1"/>
</dbReference>
<keyword evidence="2 5" id="KW-0812">Transmembrane</keyword>
<dbReference type="GO" id="GO:0022857">
    <property type="term" value="F:transmembrane transporter activity"/>
    <property type="evidence" value="ECO:0007669"/>
    <property type="project" value="InterPro"/>
</dbReference>
<feature type="transmembrane region" description="Helical" evidence="5">
    <location>
        <begin position="152"/>
        <end position="175"/>
    </location>
</feature>
<feature type="transmembrane region" description="Helical" evidence="5">
    <location>
        <begin position="26"/>
        <end position="50"/>
    </location>
</feature>
<evidence type="ECO:0000256" key="3">
    <source>
        <dbReference type="ARBA" id="ARBA00022989"/>
    </source>
</evidence>
<dbReference type="InterPro" id="IPR036259">
    <property type="entry name" value="MFS_trans_sf"/>
</dbReference>
<dbReference type="PROSITE" id="PS50850">
    <property type="entry name" value="MFS"/>
    <property type="match status" value="1"/>
</dbReference>
<evidence type="ECO:0000256" key="4">
    <source>
        <dbReference type="ARBA" id="ARBA00023136"/>
    </source>
</evidence>
<dbReference type="Gene3D" id="1.20.1720.10">
    <property type="entry name" value="Multidrug resistance protein D"/>
    <property type="match status" value="1"/>
</dbReference>
<dbReference type="InterPro" id="IPR011701">
    <property type="entry name" value="MFS"/>
</dbReference>
<feature type="transmembrane region" description="Helical" evidence="5">
    <location>
        <begin position="415"/>
        <end position="440"/>
    </location>
</feature>
<dbReference type="Proteomes" id="UP000216020">
    <property type="component" value="Unassembled WGS sequence"/>
</dbReference>
<dbReference type="RefSeq" id="WP_094853648.1">
    <property type="nucleotide sequence ID" value="NZ_NEVM01000002.1"/>
</dbReference>